<sequence>MRDRGEPERDWADAADDLRDDPEYQRIAAEDLANDYKVQDDRLERALERANEA</sequence>
<evidence type="ECO:0000313" key="2">
    <source>
        <dbReference type="EMBL" id="QIK64115.1"/>
    </source>
</evidence>
<dbReference type="AlphaFoldDB" id="A0A6G7XHS6"/>
<protein>
    <submittedName>
        <fullName evidence="2">Uncharacterized protein</fullName>
    </submittedName>
</protein>
<organism evidence="2 3">
    <name type="scientific">Leucobacter viscericola</name>
    <dbReference type="NCBI Taxonomy" id="2714935"/>
    <lineage>
        <taxon>Bacteria</taxon>
        <taxon>Bacillati</taxon>
        <taxon>Actinomycetota</taxon>
        <taxon>Actinomycetes</taxon>
        <taxon>Micrococcales</taxon>
        <taxon>Microbacteriaceae</taxon>
        <taxon>Leucobacter</taxon>
    </lineage>
</organism>
<feature type="region of interest" description="Disordered" evidence="1">
    <location>
        <begin position="1"/>
        <end position="23"/>
    </location>
</feature>
<name>A0A6G7XHS6_9MICO</name>
<proteinExistence type="predicted"/>
<accession>A0A6G7XHS6</accession>
<dbReference type="RefSeq" id="WP_166292455.1">
    <property type="nucleotide sequence ID" value="NZ_CP049863.1"/>
</dbReference>
<dbReference type="Proteomes" id="UP000502677">
    <property type="component" value="Chromosome"/>
</dbReference>
<feature type="compositionally biased region" description="Basic and acidic residues" evidence="1">
    <location>
        <begin position="1"/>
        <end position="12"/>
    </location>
</feature>
<evidence type="ECO:0000313" key="3">
    <source>
        <dbReference type="Proteomes" id="UP000502677"/>
    </source>
</evidence>
<keyword evidence="3" id="KW-1185">Reference proteome</keyword>
<dbReference type="EMBL" id="CP049863">
    <property type="protein sequence ID" value="QIK64115.1"/>
    <property type="molecule type" value="Genomic_DNA"/>
</dbReference>
<dbReference type="KEGG" id="lvi:G7068_13610"/>
<reference evidence="2 3" key="1">
    <citation type="submission" date="2020-03" db="EMBL/GenBank/DDBJ databases">
        <title>Leucobacter sp. nov., isolated from beetles.</title>
        <authorList>
            <person name="Hyun D.-W."/>
            <person name="Bae J.-W."/>
        </authorList>
    </citation>
    <scope>NUCLEOTIDE SEQUENCE [LARGE SCALE GENOMIC DNA]</scope>
    <source>
        <strain evidence="2 3">HDW9C</strain>
    </source>
</reference>
<gene>
    <name evidence="2" type="ORF">G7068_13610</name>
</gene>
<evidence type="ECO:0000256" key="1">
    <source>
        <dbReference type="SAM" id="MobiDB-lite"/>
    </source>
</evidence>